<dbReference type="EMBL" id="OBQJ01000001">
    <property type="protein sequence ID" value="SOC52112.1"/>
    <property type="molecule type" value="Genomic_DNA"/>
</dbReference>
<name>A0A285VD87_9GAMM</name>
<dbReference type="InterPro" id="IPR023614">
    <property type="entry name" value="Porin_dom_sf"/>
</dbReference>
<evidence type="ECO:0000256" key="2">
    <source>
        <dbReference type="ARBA" id="ARBA00022448"/>
    </source>
</evidence>
<dbReference type="AlphaFoldDB" id="A0A285VD87"/>
<evidence type="ECO:0000256" key="3">
    <source>
        <dbReference type="ARBA" id="ARBA00022729"/>
    </source>
</evidence>
<proteinExistence type="inferred from homology"/>
<dbReference type="PANTHER" id="PTHR34596">
    <property type="entry name" value="CHITOPORIN"/>
    <property type="match status" value="1"/>
</dbReference>
<keyword evidence="2" id="KW-0813">Transport</keyword>
<accession>A0A285VD87</accession>
<reference evidence="5 6" key="1">
    <citation type="submission" date="2017-08" db="EMBL/GenBank/DDBJ databases">
        <authorList>
            <person name="de Groot N.N."/>
        </authorList>
    </citation>
    <scope>NUCLEOTIDE SEQUENCE [LARGE SCALE GENOMIC DNA]</scope>
    <source>
        <strain evidence="5 6">USBA 855</strain>
    </source>
</reference>
<dbReference type="GO" id="GO:0015288">
    <property type="term" value="F:porin activity"/>
    <property type="evidence" value="ECO:0007669"/>
    <property type="project" value="TreeGrafter"/>
</dbReference>
<dbReference type="RefSeq" id="WP_218839398.1">
    <property type="nucleotide sequence ID" value="NZ_OBQJ01000001.1"/>
</dbReference>
<dbReference type="GO" id="GO:0016020">
    <property type="term" value="C:membrane"/>
    <property type="evidence" value="ECO:0007669"/>
    <property type="project" value="InterPro"/>
</dbReference>
<dbReference type="Pfam" id="PF03573">
    <property type="entry name" value="OprD"/>
    <property type="match status" value="1"/>
</dbReference>
<dbReference type="InterPro" id="IPR005318">
    <property type="entry name" value="OM_porin_bac"/>
</dbReference>
<feature type="signal peptide" evidence="4">
    <location>
        <begin position="1"/>
        <end position="28"/>
    </location>
</feature>
<comment type="similarity">
    <text evidence="1">Belongs to the outer membrane porin (Opr) (TC 1.B.25) family.</text>
</comment>
<sequence>MMTRKPLTNTISLASLGLCLGASINAQAQGFVEDTEIDVTARNYFIGRDFLDSSVERDKAQEWTQSLILNIESGYTPGPVGFGVDIISGAAVKLDGGSGTYGTGLLPVEDAGTNPHPAGSYGRFGAAVKAKVAESVLKVGEMMPALPILRADDGRSLPQTFQGGMVTSHDFGGLMLTAGQFRQNSPRDSDSMDDMSYDGGMSDHFNFVGGEYTFNRQRTTIGLWGAELKDVYEQQYVQVAHAQPLAEDVALTANVGYFVGDEDGRARAGDLDNDTYSGLFGLEFGSSTFYLGLQKVSGGTGWMRVNGTSGGSLANDSFNNSYDNAGERSWQLRHDFNFAALGLPGLTMMNRYISGDDIDTASGSDGKEWGRETELAYTVQTGSLKNLNIKWRNSSFRSEVNTRDLDENRIILNYPLSIGS</sequence>
<feature type="chain" id="PRO_5012131469" evidence="4">
    <location>
        <begin position="29"/>
        <end position="420"/>
    </location>
</feature>
<evidence type="ECO:0000256" key="1">
    <source>
        <dbReference type="ARBA" id="ARBA00009075"/>
    </source>
</evidence>
<dbReference type="PANTHER" id="PTHR34596:SF2">
    <property type="entry name" value="CHITOPORIN"/>
    <property type="match status" value="1"/>
</dbReference>
<keyword evidence="3 4" id="KW-0732">Signal</keyword>
<dbReference type="Gene3D" id="2.40.160.10">
    <property type="entry name" value="Porin"/>
    <property type="match status" value="1"/>
</dbReference>
<gene>
    <name evidence="5" type="ORF">SAMN05421509_101526</name>
</gene>
<organism evidence="5 6">
    <name type="scientific">Chromohalobacter canadensis</name>
    <dbReference type="NCBI Taxonomy" id="141389"/>
    <lineage>
        <taxon>Bacteria</taxon>
        <taxon>Pseudomonadati</taxon>
        <taxon>Pseudomonadota</taxon>
        <taxon>Gammaproteobacteria</taxon>
        <taxon>Oceanospirillales</taxon>
        <taxon>Halomonadaceae</taxon>
        <taxon>Chromohalobacter</taxon>
    </lineage>
</organism>
<evidence type="ECO:0000256" key="4">
    <source>
        <dbReference type="SAM" id="SignalP"/>
    </source>
</evidence>
<evidence type="ECO:0000313" key="6">
    <source>
        <dbReference type="Proteomes" id="UP000219023"/>
    </source>
</evidence>
<dbReference type="Proteomes" id="UP000219023">
    <property type="component" value="Unassembled WGS sequence"/>
</dbReference>
<evidence type="ECO:0000313" key="5">
    <source>
        <dbReference type="EMBL" id="SOC52112.1"/>
    </source>
</evidence>
<protein>
    <submittedName>
        <fullName evidence="5">Outer membrane porin, OprD family</fullName>
    </submittedName>
</protein>